<keyword evidence="1" id="KW-0378">Hydrolase</keyword>
<keyword evidence="4" id="KW-1185">Reference proteome</keyword>
<comment type="caution">
    <text evidence="3">The sequence shown here is derived from an EMBL/GenBank/DDBJ whole genome shotgun (WGS) entry which is preliminary data.</text>
</comment>
<evidence type="ECO:0000313" key="4">
    <source>
        <dbReference type="Proteomes" id="UP000051913"/>
    </source>
</evidence>
<gene>
    <name evidence="3" type="ORF">CP49_11065</name>
</gene>
<dbReference type="SUPFAM" id="SSF53474">
    <property type="entry name" value="alpha/beta-Hydrolases"/>
    <property type="match status" value="1"/>
</dbReference>
<evidence type="ECO:0000256" key="1">
    <source>
        <dbReference type="ARBA" id="ARBA00022801"/>
    </source>
</evidence>
<protein>
    <recommendedName>
        <fullName evidence="2">AB hydrolase-1 domain-containing protein</fullName>
    </recommendedName>
</protein>
<dbReference type="Gene3D" id="3.40.50.1820">
    <property type="entry name" value="alpha/beta hydrolase"/>
    <property type="match status" value="1"/>
</dbReference>
<dbReference type="PANTHER" id="PTHR43329">
    <property type="entry name" value="EPOXIDE HYDROLASE"/>
    <property type="match status" value="1"/>
</dbReference>
<evidence type="ECO:0000259" key="2">
    <source>
        <dbReference type="Pfam" id="PF00561"/>
    </source>
</evidence>
<dbReference type="GO" id="GO:0016787">
    <property type="term" value="F:hydrolase activity"/>
    <property type="evidence" value="ECO:0007669"/>
    <property type="project" value="UniProtKB-KW"/>
</dbReference>
<sequence length="303" mass="34038">MIPANETFNGTYPFKPNFTSAPGFRMHYVDEGHGEPIVCLHGEPTWGYIYRKFIPSLSRSHRVIVPDHMGFGKSETPSDREYTLRTHVDNLEALLLGLNLADITLVMQDWGGPIGGGFACRHPDRVKRLCLLNTIVPLGLPLEPDLFPKNMESEWFRWIRKSHDDGSLENVLGHLDVTVLSVMKLLGFENSAAVDQTWIQAYGAHFRTKEDCIGAINFPLDFALGKAQFQTGRPDQAEAVRRKPAMLAEGMRDKAVLPETALTHFRTAFPDGAVIELENAGHYCQEDVPEILIALIEQFVQLR</sequence>
<dbReference type="PRINTS" id="PR00111">
    <property type="entry name" value="ABHYDROLASE"/>
</dbReference>
<dbReference type="InterPro" id="IPR000639">
    <property type="entry name" value="Epox_hydrolase-like"/>
</dbReference>
<name>A0A0R3L9G4_9BRAD</name>
<evidence type="ECO:0000313" key="3">
    <source>
        <dbReference type="EMBL" id="KRR04568.1"/>
    </source>
</evidence>
<organism evidence="3 4">
    <name type="scientific">Bradyrhizobium valentinum</name>
    <dbReference type="NCBI Taxonomy" id="1518501"/>
    <lineage>
        <taxon>Bacteria</taxon>
        <taxon>Pseudomonadati</taxon>
        <taxon>Pseudomonadota</taxon>
        <taxon>Alphaproteobacteria</taxon>
        <taxon>Hyphomicrobiales</taxon>
        <taxon>Nitrobacteraceae</taxon>
        <taxon>Bradyrhizobium</taxon>
    </lineage>
</organism>
<dbReference type="OrthoDB" id="9799612at2"/>
<proteinExistence type="predicted"/>
<dbReference type="RefSeq" id="WP_057852145.1">
    <property type="nucleotide sequence ID" value="NZ_LLXX01000124.1"/>
</dbReference>
<dbReference type="Proteomes" id="UP000051913">
    <property type="component" value="Unassembled WGS sequence"/>
</dbReference>
<feature type="domain" description="AB hydrolase-1" evidence="2">
    <location>
        <begin position="36"/>
        <end position="287"/>
    </location>
</feature>
<dbReference type="PRINTS" id="PR00412">
    <property type="entry name" value="EPOXHYDRLASE"/>
</dbReference>
<dbReference type="EMBL" id="LLXX01000124">
    <property type="protein sequence ID" value="KRR04568.1"/>
    <property type="molecule type" value="Genomic_DNA"/>
</dbReference>
<dbReference type="AlphaFoldDB" id="A0A0R3L9G4"/>
<dbReference type="InterPro" id="IPR029058">
    <property type="entry name" value="AB_hydrolase_fold"/>
</dbReference>
<dbReference type="InterPro" id="IPR000073">
    <property type="entry name" value="AB_hydrolase_1"/>
</dbReference>
<dbReference type="Pfam" id="PF00561">
    <property type="entry name" value="Abhydrolase_1"/>
    <property type="match status" value="1"/>
</dbReference>
<accession>A0A0R3L9G4</accession>
<reference evidence="3 4" key="1">
    <citation type="submission" date="2014-03" db="EMBL/GenBank/DDBJ databases">
        <title>Bradyrhizobium valentinum sp. nov., isolated from effective nodules of Lupinus mariae-josephae, a lupine endemic of basic-lime soils in Eastern Spain.</title>
        <authorList>
            <person name="Duran D."/>
            <person name="Rey L."/>
            <person name="Navarro A."/>
            <person name="Busquets A."/>
            <person name="Imperial J."/>
            <person name="Ruiz-Argueso T."/>
        </authorList>
    </citation>
    <scope>NUCLEOTIDE SEQUENCE [LARGE SCALE GENOMIC DNA]</scope>
    <source>
        <strain evidence="3 4">LmjM3</strain>
    </source>
</reference>
<dbReference type="STRING" id="1518501.CQ10_04440"/>